<dbReference type="PANTHER" id="PTHR13848">
    <property type="entry name" value="PROTEIN YIPPEE-LIKE CG15309-RELATED"/>
    <property type="match status" value="1"/>
</dbReference>
<evidence type="ECO:0000256" key="4">
    <source>
        <dbReference type="SAM" id="MobiDB-lite"/>
    </source>
</evidence>
<dbReference type="InterPro" id="IPR004910">
    <property type="entry name" value="Yippee/Mis18/Cereblon"/>
</dbReference>
<organism evidence="6 7">
    <name type="scientific">Madurella fahalii</name>
    <dbReference type="NCBI Taxonomy" id="1157608"/>
    <lineage>
        <taxon>Eukaryota</taxon>
        <taxon>Fungi</taxon>
        <taxon>Dikarya</taxon>
        <taxon>Ascomycota</taxon>
        <taxon>Pezizomycotina</taxon>
        <taxon>Sordariomycetes</taxon>
        <taxon>Sordariomycetidae</taxon>
        <taxon>Sordariales</taxon>
        <taxon>Sordariales incertae sedis</taxon>
        <taxon>Madurella</taxon>
    </lineage>
</organism>
<keyword evidence="3" id="KW-0862">Zinc</keyword>
<evidence type="ECO:0000256" key="3">
    <source>
        <dbReference type="ARBA" id="ARBA00022833"/>
    </source>
</evidence>
<feature type="domain" description="Yippee" evidence="5">
    <location>
        <begin position="103"/>
        <end position="227"/>
    </location>
</feature>
<dbReference type="Proteomes" id="UP001628179">
    <property type="component" value="Unassembled WGS sequence"/>
</dbReference>
<dbReference type="InterPro" id="IPR034751">
    <property type="entry name" value="Yippee"/>
</dbReference>
<evidence type="ECO:0000313" key="7">
    <source>
        <dbReference type="Proteomes" id="UP001628179"/>
    </source>
</evidence>
<gene>
    <name evidence="6" type="ORF">MFIFM68171_05482</name>
</gene>
<evidence type="ECO:0000313" key="6">
    <source>
        <dbReference type="EMBL" id="GAB1315272.1"/>
    </source>
</evidence>
<sequence>MFEIMSLRRGSAPPPPDNGPRFPLYLLPTLRVPFRRRRGSEPGREYSPPTISERTSPPSPIPSLSSSPLSTGSGSPTSPTSPETPRHFFHETPNATVFRTQPDTLRCAGCATDLAYHAQIVSKGFMGRHGRAYLVSPPSAQSTPSCPRSPLNPGPEAGTAEAADLVNIRVGRPEDRQLVTGPHVVADISCVGCGTVVGWKYVDAKDAAQKYKVGKFILETRKVVGFRSWEDAPHSPSYPDGANTWYSGEEEGDRESVVVFDSQDEDECEDIFAGVWDAKLAARRRRSKVANMRREGGAAAA</sequence>
<keyword evidence="2" id="KW-0479">Metal-binding</keyword>
<dbReference type="RefSeq" id="XP_070917003.1">
    <property type="nucleotide sequence ID" value="XM_071060902.1"/>
</dbReference>
<protein>
    <recommendedName>
        <fullName evidence="5">Yippee domain-containing protein</fullName>
    </recommendedName>
</protein>
<dbReference type="InterPro" id="IPR039058">
    <property type="entry name" value="Yippee_fam"/>
</dbReference>
<feature type="region of interest" description="Disordered" evidence="4">
    <location>
        <begin position="1"/>
        <end position="96"/>
    </location>
</feature>
<comment type="caution">
    <text evidence="6">The sequence shown here is derived from an EMBL/GenBank/DDBJ whole genome shotgun (WGS) entry which is preliminary data.</text>
</comment>
<reference evidence="6 7" key="1">
    <citation type="submission" date="2024-09" db="EMBL/GenBank/DDBJ databases">
        <title>Itraconazole resistance in Madurella fahalii resulting from another homologue of gene encoding cytochrome P450 14-alpha sterol demethylase (CYP51).</title>
        <authorList>
            <person name="Yoshioka I."/>
            <person name="Fahal A.H."/>
            <person name="Kaneko S."/>
            <person name="Yaguchi T."/>
        </authorList>
    </citation>
    <scope>NUCLEOTIDE SEQUENCE [LARGE SCALE GENOMIC DNA]</scope>
    <source>
        <strain evidence="6 7">IFM 68171</strain>
    </source>
</reference>
<proteinExistence type="inferred from homology"/>
<accession>A0ABQ0GBX1</accession>
<dbReference type="PROSITE" id="PS51792">
    <property type="entry name" value="YIPPEE"/>
    <property type="match status" value="1"/>
</dbReference>
<dbReference type="Pfam" id="PF03226">
    <property type="entry name" value="Yippee-Mis18"/>
    <property type="match status" value="1"/>
</dbReference>
<feature type="compositionally biased region" description="Low complexity" evidence="4">
    <location>
        <begin position="62"/>
        <end position="83"/>
    </location>
</feature>
<feature type="region of interest" description="Disordered" evidence="4">
    <location>
        <begin position="137"/>
        <end position="158"/>
    </location>
</feature>
<keyword evidence="7" id="KW-1185">Reference proteome</keyword>
<dbReference type="EMBL" id="BAAFSV010000002">
    <property type="protein sequence ID" value="GAB1315272.1"/>
    <property type="molecule type" value="Genomic_DNA"/>
</dbReference>
<evidence type="ECO:0000259" key="5">
    <source>
        <dbReference type="PROSITE" id="PS51792"/>
    </source>
</evidence>
<name>A0ABQ0GBX1_9PEZI</name>
<evidence type="ECO:0000256" key="1">
    <source>
        <dbReference type="ARBA" id="ARBA00005613"/>
    </source>
</evidence>
<dbReference type="GeneID" id="98176225"/>
<comment type="similarity">
    <text evidence="1">Belongs to the yippee family.</text>
</comment>
<evidence type="ECO:0000256" key="2">
    <source>
        <dbReference type="ARBA" id="ARBA00022723"/>
    </source>
</evidence>